<proteinExistence type="predicted"/>
<evidence type="ECO:0000313" key="2">
    <source>
        <dbReference type="EMBL" id="AMD92512.1"/>
    </source>
</evidence>
<dbReference type="RefSeq" id="WP_066604080.1">
    <property type="nucleotide sequence ID" value="NZ_CP014230.1"/>
</dbReference>
<accession>A0A0X8JPK1</accession>
<evidence type="ECO:0000256" key="1">
    <source>
        <dbReference type="SAM" id="SignalP"/>
    </source>
</evidence>
<feature type="chain" id="PRO_5007067587" description="DUF3108 domain-containing protein" evidence="1">
    <location>
        <begin position="19"/>
        <end position="218"/>
    </location>
</feature>
<name>A0A0X8JPK1_9BACT</name>
<gene>
    <name evidence="2" type="ORF">AXF15_04885</name>
</gene>
<keyword evidence="3" id="KW-1185">Reference proteome</keyword>
<evidence type="ECO:0000313" key="3">
    <source>
        <dbReference type="Proteomes" id="UP000063964"/>
    </source>
</evidence>
<dbReference type="OrthoDB" id="5470513at2"/>
<sequence>MMRGVLAFVLFFSLWSCAARPVDRTPWSAAPDPDAIWFQTGPPAASYLLRHAVQLRVPAGNMDLSFGGVMRLDPGSRTARVVALGGFGFKLFDLEIGMDSLRIHALHPSVARMGRLPEHVAFCVRRIWLGFGPSPADGLVRKKNSARLYGRHGGVFLEHEMNGNLRTATRASGPDEFWELVFAPGVSPTQEPDLITFTDEDIGLTIRLVDKVPVPPGH</sequence>
<reference evidence="3" key="1">
    <citation type="submission" date="2016-02" db="EMBL/GenBank/DDBJ databases">
        <authorList>
            <person name="Holder M.E."/>
            <person name="Ajami N.J."/>
            <person name="Petrosino J.F."/>
        </authorList>
    </citation>
    <scope>NUCLEOTIDE SEQUENCE [LARGE SCALE GENOMIC DNA]</scope>
    <source>
        <strain evidence="3">DSM 12838</strain>
    </source>
</reference>
<protein>
    <recommendedName>
        <fullName evidence="4">DUF3108 domain-containing protein</fullName>
    </recommendedName>
</protein>
<organism evidence="2 3">
    <name type="scientific">Desulfomicrobium orale DSM 12838</name>
    <dbReference type="NCBI Taxonomy" id="888061"/>
    <lineage>
        <taxon>Bacteria</taxon>
        <taxon>Pseudomonadati</taxon>
        <taxon>Thermodesulfobacteriota</taxon>
        <taxon>Desulfovibrionia</taxon>
        <taxon>Desulfovibrionales</taxon>
        <taxon>Desulfomicrobiaceae</taxon>
        <taxon>Desulfomicrobium</taxon>
    </lineage>
</organism>
<dbReference type="STRING" id="888061.AXF15_04885"/>
<dbReference type="KEGG" id="doa:AXF15_04885"/>
<keyword evidence="1" id="KW-0732">Signal</keyword>
<feature type="signal peptide" evidence="1">
    <location>
        <begin position="1"/>
        <end position="18"/>
    </location>
</feature>
<dbReference type="EMBL" id="CP014230">
    <property type="protein sequence ID" value="AMD92512.1"/>
    <property type="molecule type" value="Genomic_DNA"/>
</dbReference>
<dbReference type="Proteomes" id="UP000063964">
    <property type="component" value="Chromosome"/>
</dbReference>
<dbReference type="AlphaFoldDB" id="A0A0X8JPK1"/>
<evidence type="ECO:0008006" key="4">
    <source>
        <dbReference type="Google" id="ProtNLM"/>
    </source>
</evidence>